<dbReference type="Proteomes" id="UP001597197">
    <property type="component" value="Unassembled WGS sequence"/>
</dbReference>
<gene>
    <name evidence="2" type="ORF">ACFSDX_20865</name>
</gene>
<protein>
    <submittedName>
        <fullName evidence="2">Uncharacterized protein</fullName>
    </submittedName>
</protein>
<proteinExistence type="predicted"/>
<accession>A0ABW4QZT6</accession>
<reference evidence="3" key="1">
    <citation type="journal article" date="2019" name="Int. J. Syst. Evol. Microbiol.">
        <title>The Global Catalogue of Microorganisms (GCM) 10K type strain sequencing project: providing services to taxonomists for standard genome sequencing and annotation.</title>
        <authorList>
            <consortium name="The Broad Institute Genomics Platform"/>
            <consortium name="The Broad Institute Genome Sequencing Center for Infectious Disease"/>
            <person name="Wu L."/>
            <person name="Ma J."/>
        </authorList>
    </citation>
    <scope>NUCLEOTIDE SEQUENCE [LARGE SCALE GENOMIC DNA]</scope>
    <source>
        <strain evidence="3">CGMCC 1.15795</strain>
    </source>
</reference>
<evidence type="ECO:0000313" key="3">
    <source>
        <dbReference type="Proteomes" id="UP001597197"/>
    </source>
</evidence>
<organism evidence="2 3">
    <name type="scientific">Hymenobacter bucti</name>
    <dbReference type="NCBI Taxonomy" id="1844114"/>
    <lineage>
        <taxon>Bacteria</taxon>
        <taxon>Pseudomonadati</taxon>
        <taxon>Bacteroidota</taxon>
        <taxon>Cytophagia</taxon>
        <taxon>Cytophagales</taxon>
        <taxon>Hymenobacteraceae</taxon>
        <taxon>Hymenobacter</taxon>
    </lineage>
</organism>
<evidence type="ECO:0000256" key="1">
    <source>
        <dbReference type="SAM" id="MobiDB-lite"/>
    </source>
</evidence>
<sequence>MKNGLLQLAAHLARLGFTPTYRGDPYGQGLDWLYFDCFFREAAVRQQFGLGGEVMYVAYDGRAAGQEAGFYDPSTGFGIMGYHPDYGRASSKPEITGAECGDQLPPDSGAAPAA</sequence>
<keyword evidence="3" id="KW-1185">Reference proteome</keyword>
<comment type="caution">
    <text evidence="2">The sequence shown here is derived from an EMBL/GenBank/DDBJ whole genome shotgun (WGS) entry which is preliminary data.</text>
</comment>
<name>A0ABW4QZT6_9BACT</name>
<evidence type="ECO:0000313" key="2">
    <source>
        <dbReference type="EMBL" id="MFD1874899.1"/>
    </source>
</evidence>
<feature type="region of interest" description="Disordered" evidence="1">
    <location>
        <begin position="90"/>
        <end position="114"/>
    </location>
</feature>
<dbReference type="EMBL" id="JBHUFD010000018">
    <property type="protein sequence ID" value="MFD1874899.1"/>
    <property type="molecule type" value="Genomic_DNA"/>
</dbReference>
<dbReference type="RefSeq" id="WP_382317087.1">
    <property type="nucleotide sequence ID" value="NZ_JBHUFD010000018.1"/>
</dbReference>